<dbReference type="InterPro" id="IPR013328">
    <property type="entry name" value="6PGD_dom2"/>
</dbReference>
<dbReference type="Gene3D" id="3.30.310.50">
    <property type="entry name" value="Alpha-D-phosphohexomutase, C-terminal domain"/>
    <property type="match status" value="1"/>
</dbReference>
<dbReference type="SUPFAM" id="SSF51735">
    <property type="entry name" value="NAD(P)-binding Rossmann-fold domains"/>
    <property type="match status" value="1"/>
</dbReference>
<dbReference type="PANTHER" id="PTHR43060:SF15">
    <property type="entry name" value="3-HYDROXYISOBUTYRATE DEHYDROGENASE-LIKE 1, MITOCHONDRIAL-RELATED"/>
    <property type="match status" value="1"/>
</dbReference>
<dbReference type="InterPro" id="IPR014543">
    <property type="entry name" value="UCP028291"/>
</dbReference>
<dbReference type="SUPFAM" id="SSF48179">
    <property type="entry name" value="6-phosphogluconate dehydrogenase C-terminal domain-like"/>
    <property type="match status" value="1"/>
</dbReference>
<keyword evidence="4" id="KW-1185">Reference proteome</keyword>
<dbReference type="RefSeq" id="WP_369203027.1">
    <property type="nucleotide sequence ID" value="NZ_JBFNXQ010000005.1"/>
</dbReference>
<dbReference type="InterPro" id="IPR036291">
    <property type="entry name" value="NAD(P)-bd_dom_sf"/>
</dbReference>
<dbReference type="Gene3D" id="1.10.1040.10">
    <property type="entry name" value="N-(1-d-carboxylethyl)-l-norvaline Dehydrogenase, domain 2"/>
    <property type="match status" value="1"/>
</dbReference>
<dbReference type="EMBL" id="JBFNXQ010000005">
    <property type="protein sequence ID" value="MEX5717314.1"/>
    <property type="molecule type" value="Genomic_DNA"/>
</dbReference>
<dbReference type="PANTHER" id="PTHR43060">
    <property type="entry name" value="3-HYDROXYISOBUTYRATE DEHYDROGENASE-LIKE 1, MITOCHONDRIAL-RELATED"/>
    <property type="match status" value="1"/>
</dbReference>
<accession>A0ABV3X9U0</accession>
<proteinExistence type="predicted"/>
<evidence type="ECO:0000259" key="1">
    <source>
        <dbReference type="Pfam" id="PF03446"/>
    </source>
</evidence>
<evidence type="ECO:0000313" key="3">
    <source>
        <dbReference type="EMBL" id="MEX5717314.1"/>
    </source>
</evidence>
<feature type="domain" description="6-phosphogluconate dehydrogenase NADP-binding" evidence="1">
    <location>
        <begin position="4"/>
        <end position="114"/>
    </location>
</feature>
<dbReference type="Gene3D" id="3.40.50.720">
    <property type="entry name" value="NAD(P)-binding Rossmann-like Domain"/>
    <property type="match status" value="1"/>
</dbReference>
<reference evidence="3 4" key="1">
    <citation type="submission" date="2024-06" db="EMBL/GenBank/DDBJ databases">
        <title>Draft genome sequence of Geodermatophilus badlandi, a novel member of the Geodermatophilaceae isolated from badland sedimentary rocks in the Red desert, Wyoming, USA.</title>
        <authorList>
            <person name="Ben Tekaya S."/>
            <person name="Nouioui I."/>
            <person name="Flores G.M."/>
            <person name="Shaal M.N."/>
            <person name="Bredoire F."/>
            <person name="Basile F."/>
            <person name="Van Diepen L."/>
            <person name="Ward N.L."/>
        </authorList>
    </citation>
    <scope>NUCLEOTIDE SEQUENCE [LARGE SCALE GENOMIC DNA]</scope>
    <source>
        <strain evidence="3 4">WL48A</strain>
    </source>
</reference>
<dbReference type="InterPro" id="IPR008927">
    <property type="entry name" value="6-PGluconate_DH-like_C_sf"/>
</dbReference>
<dbReference type="InterPro" id="IPR015814">
    <property type="entry name" value="Pgluconate_DH_NAD-bd_C"/>
</dbReference>
<dbReference type="Pfam" id="PF09981">
    <property type="entry name" value="DUF2218"/>
    <property type="match status" value="1"/>
</dbReference>
<sequence length="354" mass="36953">MSTRIAVLGLGEAGSEIARDLAAAGADVRGYDPLAIPVDGVRSRGSEAEAVADADLVLSVNSAHDAMTALENALPVVRAGTLWADLNTASPGLKVALAERAREHGVPVVDVALMSPVPGKGLRTPMLVSGEAADRYAQLLAGLGADIDVQPGPVGTAISRKLLRSVFYKGLAAAVVEALRGAEAAGCEAWLRANIAAELAGFDERTVDRLVEGTRTHARRRADEMAAATEQLRELGVPARVAPAARDLLVELRDAPTGGLVATAEVTTDAPARYAKQLISHTSRRLTWRTDGAVSSAAIGNGVGTVAVGDGVLTLRAEAPDEETMARIQHVLGDHLERFGRRNELAVGWETEIP</sequence>
<dbReference type="Proteomes" id="UP001560045">
    <property type="component" value="Unassembled WGS sequence"/>
</dbReference>
<name>A0ABV3X9U0_9ACTN</name>
<evidence type="ECO:0000313" key="4">
    <source>
        <dbReference type="Proteomes" id="UP001560045"/>
    </source>
</evidence>
<gene>
    <name evidence="3" type="ORF">ABQ292_02895</name>
</gene>
<dbReference type="Pfam" id="PF09130">
    <property type="entry name" value="DUF1932"/>
    <property type="match status" value="1"/>
</dbReference>
<evidence type="ECO:0000259" key="2">
    <source>
        <dbReference type="Pfam" id="PF09130"/>
    </source>
</evidence>
<dbReference type="Pfam" id="PF03446">
    <property type="entry name" value="NAD_binding_2"/>
    <property type="match status" value="1"/>
</dbReference>
<feature type="domain" description="Phosphogluconate dehydrogenase NAD-binding putative C-terminal" evidence="2">
    <location>
        <begin position="182"/>
        <end position="249"/>
    </location>
</feature>
<comment type="caution">
    <text evidence="3">The sequence shown here is derived from an EMBL/GenBank/DDBJ whole genome shotgun (WGS) entry which is preliminary data.</text>
</comment>
<dbReference type="InterPro" id="IPR006115">
    <property type="entry name" value="6PGDH_NADP-bd"/>
</dbReference>
<protein>
    <submittedName>
        <fullName evidence="3">DUF2218 domain-containing protein</fullName>
    </submittedName>
</protein>
<organism evidence="3 4">
    <name type="scientific">Geodermatophilus maliterrae</name>
    <dbReference type="NCBI Taxonomy" id="3162531"/>
    <lineage>
        <taxon>Bacteria</taxon>
        <taxon>Bacillati</taxon>
        <taxon>Actinomycetota</taxon>
        <taxon>Actinomycetes</taxon>
        <taxon>Geodermatophilales</taxon>
        <taxon>Geodermatophilaceae</taxon>
        <taxon>Geodermatophilus</taxon>
    </lineage>
</organism>